<evidence type="ECO:0000313" key="4">
    <source>
        <dbReference type="Proteomes" id="UP000663850"/>
    </source>
</evidence>
<comment type="caution">
    <text evidence="3">The sequence shown here is derived from an EMBL/GenBank/DDBJ whole genome shotgun (WGS) entry which is preliminary data.</text>
</comment>
<organism evidence="3 4">
    <name type="scientific">Rhizoctonia solani</name>
    <dbReference type="NCBI Taxonomy" id="456999"/>
    <lineage>
        <taxon>Eukaryota</taxon>
        <taxon>Fungi</taxon>
        <taxon>Dikarya</taxon>
        <taxon>Basidiomycota</taxon>
        <taxon>Agaricomycotina</taxon>
        <taxon>Agaricomycetes</taxon>
        <taxon>Cantharellales</taxon>
        <taxon>Ceratobasidiaceae</taxon>
        <taxon>Rhizoctonia</taxon>
    </lineage>
</organism>
<feature type="compositionally biased region" description="Pro residues" evidence="1">
    <location>
        <begin position="230"/>
        <end position="244"/>
    </location>
</feature>
<gene>
    <name evidence="3" type="ORF">RDB_LOCUS36263</name>
</gene>
<evidence type="ECO:0000313" key="3">
    <source>
        <dbReference type="EMBL" id="CAE6446675.1"/>
    </source>
</evidence>
<feature type="compositionally biased region" description="Pro residues" evidence="1">
    <location>
        <begin position="252"/>
        <end position="277"/>
    </location>
</feature>
<accession>A0A8H3GEY4</accession>
<sequence length="591" mass="65731">MRVTKLHAYLLTGALAFVSGSVVHDVPIQKPFLAVTQPSLSKSNEQRSWDAPPADDSYDNQIFFRLATLLQHWPNTRYPSGACIVPGTVPIGTTLYHGRSSAELPLKPDWLAFDPEHSALFARGSNARLFTFVTTRPLRVLYFDGSSAAKLTSGVADTQDFLAWGHIGNQTFADEQALIHDLCKWGEPLGIDGYVRMELSFEVMHCNFYQGIEVVSSLHILPTEAGGTPGGPPGKRPGSPPPNKPGLLDRPSSPPDPTSPPTPTGARPPHPRFPAEPRPSNWKGALLPMKQRSVEAFQAGAWHHRAPGEVRVRLDVARLVSLYDPALRSGAQIRKGLEKVQHRGKGLSQEDIDTFRAWIIDSVQPTAPATSGVDWQALTTVIMDRYGSRLEYLQLLLKPDRISANSTAVVQEVRTQLMIMLMPHITPDTAPSGTTPTASNVVAQYSQVRRHEAQTDEWVKPILDHCSSYLISHLPLDKFIREERTLYTGVSGTLHEICRALSLMWSEAYDPLPTTQPIDLVDRWRAQVAELIQWLDWPMWNKCTPECELDSICFIPTWPKGIGRGPGGKGEEDLTKIDWTPKCLHKRDESW</sequence>
<proteinExistence type="predicted"/>
<dbReference type="InterPro" id="IPR038921">
    <property type="entry name" value="YOR389W-like"/>
</dbReference>
<feature type="region of interest" description="Disordered" evidence="1">
    <location>
        <begin position="223"/>
        <end position="283"/>
    </location>
</feature>
<dbReference type="PANTHER" id="PTHR35204:SF1">
    <property type="entry name" value="ENTEROTOXIN"/>
    <property type="match status" value="1"/>
</dbReference>
<dbReference type="Proteomes" id="UP000663850">
    <property type="component" value="Unassembled WGS sequence"/>
</dbReference>
<evidence type="ECO:0000256" key="2">
    <source>
        <dbReference type="SAM" id="SignalP"/>
    </source>
</evidence>
<feature type="signal peptide" evidence="2">
    <location>
        <begin position="1"/>
        <end position="20"/>
    </location>
</feature>
<keyword evidence="2" id="KW-0732">Signal</keyword>
<feature type="chain" id="PRO_5034172196" evidence="2">
    <location>
        <begin position="21"/>
        <end position="591"/>
    </location>
</feature>
<dbReference type="PANTHER" id="PTHR35204">
    <property type="entry name" value="YALI0A21131P"/>
    <property type="match status" value="1"/>
</dbReference>
<protein>
    <submittedName>
        <fullName evidence="3">Uncharacterized protein</fullName>
    </submittedName>
</protein>
<reference evidence="3" key="1">
    <citation type="submission" date="2021-01" db="EMBL/GenBank/DDBJ databases">
        <authorList>
            <person name="Kaushik A."/>
        </authorList>
    </citation>
    <scope>NUCLEOTIDE SEQUENCE</scope>
    <source>
        <strain evidence="3">Type strain: AG8-Rh-89/</strain>
    </source>
</reference>
<name>A0A8H3GEY4_9AGAM</name>
<dbReference type="EMBL" id="CAJMWZ010001998">
    <property type="protein sequence ID" value="CAE6446675.1"/>
    <property type="molecule type" value="Genomic_DNA"/>
</dbReference>
<dbReference type="AlphaFoldDB" id="A0A8H3GEY4"/>
<evidence type="ECO:0000256" key="1">
    <source>
        <dbReference type="SAM" id="MobiDB-lite"/>
    </source>
</evidence>